<reference evidence="1 2" key="1">
    <citation type="submission" date="2019-03" db="EMBL/GenBank/DDBJ databases">
        <title>Genome Sequencing and Assembly of Various Microbes Isolated from Partially Reclaimed Soil and Acid Mine Drainage (AMD) Site.</title>
        <authorList>
            <person name="Steinbock B."/>
            <person name="Bechtold R."/>
            <person name="Sevigny J.L."/>
            <person name="Thomas D."/>
            <person name="Cuthill L.R."/>
            <person name="Aveiro Johannsen E.J."/>
            <person name="Thomas K."/>
            <person name="Ghosh A."/>
        </authorList>
    </citation>
    <scope>NUCLEOTIDE SEQUENCE [LARGE SCALE GENOMIC DNA]</scope>
    <source>
        <strain evidence="1 2">S-A1</strain>
    </source>
</reference>
<gene>
    <name evidence="1" type="ORF">E2R57_00315</name>
</gene>
<name>A0A4R5Y932_9MICC</name>
<sequence>MPREPEALLALTDRLAERFPEHQRSIIEQVVAEEHALFDDGPIRDYVPVLVERAAKLRLSHPGPPLGSRENQNA</sequence>
<dbReference type="Proteomes" id="UP000294621">
    <property type="component" value="Unassembled WGS sequence"/>
</dbReference>
<dbReference type="OrthoDB" id="4277148at2"/>
<dbReference type="RefSeq" id="WP_133345519.1">
    <property type="nucleotide sequence ID" value="NZ_SMZQ01000001.1"/>
</dbReference>
<proteinExistence type="predicted"/>
<dbReference type="EMBL" id="SMZQ01000001">
    <property type="protein sequence ID" value="TDL41164.1"/>
    <property type="molecule type" value="Genomic_DNA"/>
</dbReference>
<evidence type="ECO:0000313" key="2">
    <source>
        <dbReference type="Proteomes" id="UP000294621"/>
    </source>
</evidence>
<dbReference type="NCBIfam" id="NF046112">
    <property type="entry name" value="MSMEG_6209_Nter"/>
    <property type="match status" value="1"/>
</dbReference>
<comment type="caution">
    <text evidence="1">The sequence shown here is derived from an EMBL/GenBank/DDBJ whole genome shotgun (WGS) entry which is preliminary data.</text>
</comment>
<dbReference type="Gene3D" id="1.10.8.1060">
    <property type="entry name" value="Corynebacterium glutamicum thioredoxin-dependent arsenate reductase, N-terminal domain"/>
    <property type="match status" value="1"/>
</dbReference>
<organism evidence="1 2">
    <name type="scientific">Arthrobacter nitrophenolicus</name>
    <dbReference type="NCBI Taxonomy" id="683150"/>
    <lineage>
        <taxon>Bacteria</taxon>
        <taxon>Bacillati</taxon>
        <taxon>Actinomycetota</taxon>
        <taxon>Actinomycetes</taxon>
        <taxon>Micrococcales</taxon>
        <taxon>Micrococcaceae</taxon>
        <taxon>Arthrobacter</taxon>
    </lineage>
</organism>
<dbReference type="AlphaFoldDB" id="A0A4R5Y932"/>
<accession>A0A4R5Y932</accession>
<evidence type="ECO:0000313" key="1">
    <source>
        <dbReference type="EMBL" id="TDL41164.1"/>
    </source>
</evidence>
<protein>
    <submittedName>
        <fullName evidence="1">Uncharacterized protein</fullName>
    </submittedName>
</protein>